<keyword evidence="4 7" id="KW-0732">Signal</keyword>
<keyword evidence="9" id="KW-1185">Reference proteome</keyword>
<evidence type="ECO:0000256" key="5">
    <source>
        <dbReference type="ARBA" id="ARBA00022801"/>
    </source>
</evidence>
<accession>A0ABD0LJY0</accession>
<proteinExistence type="inferred from homology"/>
<evidence type="ECO:0000256" key="7">
    <source>
        <dbReference type="SAM" id="SignalP"/>
    </source>
</evidence>
<keyword evidence="3" id="KW-0645">Protease</keyword>
<feature type="chain" id="PRO_5044818978" description="Carboxypeptidase" evidence="7">
    <location>
        <begin position="29"/>
        <end position="463"/>
    </location>
</feature>
<dbReference type="GO" id="GO:0006508">
    <property type="term" value="P:proteolysis"/>
    <property type="evidence" value="ECO:0007669"/>
    <property type="project" value="UniProtKB-KW"/>
</dbReference>
<evidence type="ECO:0000256" key="3">
    <source>
        <dbReference type="ARBA" id="ARBA00022670"/>
    </source>
</evidence>
<dbReference type="GO" id="GO:0004180">
    <property type="term" value="F:carboxypeptidase activity"/>
    <property type="evidence" value="ECO:0007669"/>
    <property type="project" value="UniProtKB-KW"/>
</dbReference>
<comment type="similarity">
    <text evidence="1">Belongs to the peptidase S10 family.</text>
</comment>
<evidence type="ECO:0000256" key="4">
    <source>
        <dbReference type="ARBA" id="ARBA00022729"/>
    </source>
</evidence>
<evidence type="ECO:0008006" key="10">
    <source>
        <dbReference type="Google" id="ProtNLM"/>
    </source>
</evidence>
<name>A0ABD0LJY0_9CAEN</name>
<dbReference type="EMBL" id="JACVVK020000043">
    <property type="protein sequence ID" value="KAK7499596.1"/>
    <property type="molecule type" value="Genomic_DNA"/>
</dbReference>
<keyword evidence="2" id="KW-0121">Carboxypeptidase</keyword>
<dbReference type="Gene3D" id="3.40.50.1820">
    <property type="entry name" value="alpha/beta hydrolase"/>
    <property type="match status" value="1"/>
</dbReference>
<comment type="caution">
    <text evidence="8">The sequence shown here is derived from an EMBL/GenBank/DDBJ whole genome shotgun (WGS) entry which is preliminary data.</text>
</comment>
<dbReference type="Proteomes" id="UP001519460">
    <property type="component" value="Unassembled WGS sequence"/>
</dbReference>
<dbReference type="SUPFAM" id="SSF53474">
    <property type="entry name" value="alpha/beta-Hydrolases"/>
    <property type="match status" value="1"/>
</dbReference>
<evidence type="ECO:0000313" key="9">
    <source>
        <dbReference type="Proteomes" id="UP001519460"/>
    </source>
</evidence>
<dbReference type="PANTHER" id="PTHR11802">
    <property type="entry name" value="SERINE PROTEASE FAMILY S10 SERINE CARBOXYPEPTIDASE"/>
    <property type="match status" value="1"/>
</dbReference>
<reference evidence="8 9" key="1">
    <citation type="journal article" date="2023" name="Sci. Data">
        <title>Genome assembly of the Korean intertidal mud-creeper Batillaria attramentaria.</title>
        <authorList>
            <person name="Patra A.K."/>
            <person name="Ho P.T."/>
            <person name="Jun S."/>
            <person name="Lee S.J."/>
            <person name="Kim Y."/>
            <person name="Won Y.J."/>
        </authorList>
    </citation>
    <scope>NUCLEOTIDE SEQUENCE [LARGE SCALE GENOMIC DNA]</scope>
    <source>
        <strain evidence="8">Wonlab-2016</strain>
    </source>
</reference>
<feature type="signal peptide" evidence="7">
    <location>
        <begin position="1"/>
        <end position="28"/>
    </location>
</feature>
<dbReference type="PRINTS" id="PR00724">
    <property type="entry name" value="CRBOXYPTASEC"/>
</dbReference>
<keyword evidence="5" id="KW-0378">Hydrolase</keyword>
<dbReference type="PANTHER" id="PTHR11802:SF472">
    <property type="entry name" value="SERINE CARBOXYPEPTIDASE CPVL-RELATED"/>
    <property type="match status" value="1"/>
</dbReference>
<protein>
    <recommendedName>
        <fullName evidence="10">Carboxypeptidase</fullName>
    </recommendedName>
</protein>
<evidence type="ECO:0000256" key="6">
    <source>
        <dbReference type="ARBA" id="ARBA00023180"/>
    </source>
</evidence>
<evidence type="ECO:0000313" key="8">
    <source>
        <dbReference type="EMBL" id="KAK7499596.1"/>
    </source>
</evidence>
<dbReference type="Pfam" id="PF00450">
    <property type="entry name" value="Peptidase_S10"/>
    <property type="match status" value="2"/>
</dbReference>
<sequence>MASSSLTIAATVATLLTSLCVTLTYTRATPDATLSRNKTSGYRGYRGYGVQDAWGSIMWTRFPMEAFPLYLTPYIEAGKIEEESYSGYITVDKRYQSNMFFWFFPAEVPDGAPVLLWLNGGPVKRREISWTKLFSMIYVDNPVGVGYSYTRDDAGLSTSMDDVSRNLYSVLTQFFKMFPEFSENEFYIGGQSYAGKYVPSLGYYIHQQNHGQHPPDVHINFKGIYLGAGYCSPEKMMPVFPDFLFNMGFISDYRRRELRETYTKLIRDGLSGKNLLSPSEYLHRFFSKPSYSANHVLGSEATVTSKLHLVDIWMNEASTRAALHVAWARYPKVYAHSYVVRNSLKHEFLQDTVRENAFLMDNYKVLHYSGNLDVIVNVPMTEAFLSSVPWSGQAAYNRSDLTPWWIGKVVGYFTQIANFTRVIVRNSGHMLPYDTPEWALKMMERFVFDIPFETNAHYMDYYS</sequence>
<evidence type="ECO:0000256" key="1">
    <source>
        <dbReference type="ARBA" id="ARBA00009431"/>
    </source>
</evidence>
<keyword evidence="6" id="KW-0325">Glycoprotein</keyword>
<dbReference type="InterPro" id="IPR029058">
    <property type="entry name" value="AB_hydrolase_fold"/>
</dbReference>
<organism evidence="8 9">
    <name type="scientific">Batillaria attramentaria</name>
    <dbReference type="NCBI Taxonomy" id="370345"/>
    <lineage>
        <taxon>Eukaryota</taxon>
        <taxon>Metazoa</taxon>
        <taxon>Spiralia</taxon>
        <taxon>Lophotrochozoa</taxon>
        <taxon>Mollusca</taxon>
        <taxon>Gastropoda</taxon>
        <taxon>Caenogastropoda</taxon>
        <taxon>Sorbeoconcha</taxon>
        <taxon>Cerithioidea</taxon>
        <taxon>Batillariidae</taxon>
        <taxon>Batillaria</taxon>
    </lineage>
</organism>
<dbReference type="InterPro" id="IPR001563">
    <property type="entry name" value="Peptidase_S10"/>
</dbReference>
<dbReference type="AlphaFoldDB" id="A0ABD0LJY0"/>
<gene>
    <name evidence="8" type="ORF">BaRGS_00009248</name>
</gene>
<evidence type="ECO:0000256" key="2">
    <source>
        <dbReference type="ARBA" id="ARBA00022645"/>
    </source>
</evidence>